<dbReference type="InterPro" id="IPR029448">
    <property type="entry name" value="FANCD2"/>
</dbReference>
<evidence type="ECO:0000313" key="7">
    <source>
        <dbReference type="EMBL" id="KXS17734.1"/>
    </source>
</evidence>
<evidence type="ECO:0000313" key="8">
    <source>
        <dbReference type="Proteomes" id="UP000070544"/>
    </source>
</evidence>
<dbReference type="GO" id="GO:0000793">
    <property type="term" value="C:condensed chromosome"/>
    <property type="evidence" value="ECO:0007669"/>
    <property type="project" value="TreeGrafter"/>
</dbReference>
<gene>
    <name evidence="7" type="ORF">M427DRAFT_133235</name>
</gene>
<comment type="subcellular location">
    <subcellularLocation>
        <location evidence="1">Nucleus</location>
    </subcellularLocation>
</comment>
<dbReference type="InterPro" id="IPR016024">
    <property type="entry name" value="ARM-type_fold"/>
</dbReference>
<evidence type="ECO:0000256" key="1">
    <source>
        <dbReference type="ARBA" id="ARBA00004123"/>
    </source>
</evidence>
<dbReference type="Proteomes" id="UP000070544">
    <property type="component" value="Unassembled WGS sequence"/>
</dbReference>
<evidence type="ECO:0000256" key="3">
    <source>
        <dbReference type="ARBA" id="ARBA00022843"/>
    </source>
</evidence>
<keyword evidence="8" id="KW-1185">Reference proteome</keyword>
<dbReference type="STRING" id="1344416.A0A139AME3"/>
<accession>A0A139AME3</accession>
<reference evidence="7 8" key="1">
    <citation type="journal article" date="2015" name="Genome Biol. Evol.">
        <title>Phylogenomic analyses indicate that early fungi evolved digesting cell walls of algal ancestors of land plants.</title>
        <authorList>
            <person name="Chang Y."/>
            <person name="Wang S."/>
            <person name="Sekimoto S."/>
            <person name="Aerts A.L."/>
            <person name="Choi C."/>
            <person name="Clum A."/>
            <person name="LaButti K.M."/>
            <person name="Lindquist E.A."/>
            <person name="Yee Ngan C."/>
            <person name="Ohm R.A."/>
            <person name="Salamov A.A."/>
            <person name="Grigoriev I.V."/>
            <person name="Spatafora J.W."/>
            <person name="Berbee M.L."/>
        </authorList>
    </citation>
    <scope>NUCLEOTIDE SEQUENCE [LARGE SCALE GENOMIC DNA]</scope>
    <source>
        <strain evidence="7 8">JEL478</strain>
    </source>
</reference>
<evidence type="ECO:0000256" key="4">
    <source>
        <dbReference type="ARBA" id="ARBA00023242"/>
    </source>
</evidence>
<comment type="similarity">
    <text evidence="5">Belongs to the Fanconi anemia protein FANCD2 family.</text>
</comment>
<dbReference type="GO" id="GO:0036297">
    <property type="term" value="P:interstrand cross-link repair"/>
    <property type="evidence" value="ECO:0007669"/>
    <property type="project" value="TreeGrafter"/>
</dbReference>
<dbReference type="PANTHER" id="PTHR32086:SF0">
    <property type="entry name" value="FANCONI ANEMIA GROUP D2 PROTEIN"/>
    <property type="match status" value="1"/>
</dbReference>
<protein>
    <submittedName>
        <fullName evidence="7">Uncharacterized protein</fullName>
    </submittedName>
</protein>
<dbReference type="EMBL" id="KQ965745">
    <property type="protein sequence ID" value="KXS17734.1"/>
    <property type="molecule type" value="Genomic_DNA"/>
</dbReference>
<dbReference type="GO" id="GO:1990918">
    <property type="term" value="P:double-strand break repair involved in meiotic recombination"/>
    <property type="evidence" value="ECO:0007669"/>
    <property type="project" value="TreeGrafter"/>
</dbReference>
<feature type="compositionally biased region" description="Basic and acidic residues" evidence="6">
    <location>
        <begin position="333"/>
        <end position="342"/>
    </location>
</feature>
<proteinExistence type="inferred from homology"/>
<organism evidence="7 8">
    <name type="scientific">Gonapodya prolifera (strain JEL478)</name>
    <name type="common">Monoblepharis prolifera</name>
    <dbReference type="NCBI Taxonomy" id="1344416"/>
    <lineage>
        <taxon>Eukaryota</taxon>
        <taxon>Fungi</taxon>
        <taxon>Fungi incertae sedis</taxon>
        <taxon>Chytridiomycota</taxon>
        <taxon>Chytridiomycota incertae sedis</taxon>
        <taxon>Monoblepharidomycetes</taxon>
        <taxon>Monoblepharidales</taxon>
        <taxon>Gonapodyaceae</taxon>
        <taxon>Gonapodya</taxon>
    </lineage>
</organism>
<dbReference type="GO" id="GO:0007129">
    <property type="term" value="P:homologous chromosome pairing at meiosis"/>
    <property type="evidence" value="ECO:0007669"/>
    <property type="project" value="TreeGrafter"/>
</dbReference>
<feature type="region of interest" description="Disordered" evidence="6">
    <location>
        <begin position="1502"/>
        <end position="1619"/>
    </location>
</feature>
<keyword evidence="4" id="KW-0539">Nucleus</keyword>
<feature type="compositionally biased region" description="Acidic residues" evidence="6">
    <location>
        <begin position="900"/>
        <end position="910"/>
    </location>
</feature>
<dbReference type="InterPro" id="IPR011989">
    <property type="entry name" value="ARM-like"/>
</dbReference>
<feature type="region of interest" description="Disordered" evidence="6">
    <location>
        <begin position="873"/>
        <end position="949"/>
    </location>
</feature>
<feature type="compositionally biased region" description="Basic and acidic residues" evidence="6">
    <location>
        <begin position="1551"/>
        <end position="1570"/>
    </location>
</feature>
<keyword evidence="2" id="KW-1017">Isopeptide bond</keyword>
<name>A0A139AME3_GONPJ</name>
<dbReference type="GO" id="GO:0031573">
    <property type="term" value="P:mitotic intra-S DNA damage checkpoint signaling"/>
    <property type="evidence" value="ECO:0007669"/>
    <property type="project" value="TreeGrafter"/>
</dbReference>
<dbReference type="Gene3D" id="1.25.10.10">
    <property type="entry name" value="Leucine-rich Repeat Variant"/>
    <property type="match status" value="1"/>
</dbReference>
<evidence type="ECO:0000256" key="6">
    <source>
        <dbReference type="SAM" id="MobiDB-lite"/>
    </source>
</evidence>
<feature type="compositionally biased region" description="Basic and acidic residues" evidence="6">
    <location>
        <begin position="876"/>
        <end position="885"/>
    </location>
</feature>
<sequence>MPVRPLAPSLAHNALKPASQTPRDPQESAFHYFLRVAGLHVPDSANSNDAEIVLAVNPALFRHSLVNALIDHNAGQHNAAQEFLDGFIEWAQDEDLLRKSLQPLHHKIESDSGNDGSNRVGYTESASSGPNPSLLYLLLSVDILQTRLSKYILENIVAFGGSGEDGGGDSPPSSHPSPAILCLRDLRTLATQTRLADPDEVADALLRAIESTSGDIRREAVAAVGDVVGMGRVKAGVATLTNLLDADPAFRPAALEALGNMGLTEGMMSDLRVRLLETLRDPDLATLPLTLRFVLQQSGGAGRGDKQGAEELISSLREHLDADVMADLVEAGEQREAEEASGRKGKGKTRASETGLKVSEEVLVFDQLRGSLRASVELRDAVMAVIGKVDEPGHHTTLDVLLLILNRSLLRKKVDALIVRKIQHGHFTPELLRRAVERHAAALRPHVEQVVGIVEALVRGGMSEAAGEVAEGVWKGWGDYERQELMHSLVVHAGSGHPTDVDCSLRLILHLARADSHGASRFAVFVKNLLDQLDSMTLRQVGLLFEALAVLTVPTENDQTTSAVGTEVMIALTKQLSHPLDRYRRIGVAAGCALVKHWGSSELATGLGSEDLSKSPLKETVEVLEMLKRCSRRSMSALTLASDELSYLISCRNLFLEVTQWIQEHFVGLLDEFAWTQDELDKHCSALGENENENFLKTAMWDGLISQEDGFEQIGFPFYPLAVRPESATCGEEYTACGLQVGSVIAPLGRLYFACGAAKNEVSDGHLLLGAIMWEKRDISEIKVNYGIGMLEAACTSLFNNINWFREVINAFSIGTDDKGAVPVVSRVKHLVKLESLLDDLIRATPTWCPAELQETQTSGHIAPVSMVIAHSASLSEKERKERDVSGVSEAGTSSHQVEPLEEDDQDGDSDLERPSYSSARLPPKRATTKTDPGRKTVRRSPTGTKVNKRVTALRLDSEEEEDKNVKAKKVKTSVPQLKSIKQLAPILRDLSLDVFSLLRFQGKAPSSGTGNNVLEFAEGYFLLKDLSRKVRSKLCTPSNPFGRRSLDAEESLYSGSLLAKLSASDVVSKLVPVLPYLLSLLERIVNELQSSTSQNEESVDSSSNKVENKEEWKKMLNESFLLVLQILHDLVNWQGFKLAQNGGLMKKLLKAFTSRIAWPGQELDGSSSADTPRPHNVTATQRESNPSHSQPNRRTTPRADLVHAAFKYLSNCDAALSAPETAVRFLRTLDAMIELFPDELRALDRDGIEDDRLKSMGRKVWEMSRKYLTLDWAESVKLKATDVEYLLDRQFQGVPVTDALDQLSTLVDAMDALVLADADTLSKQPALTRETYPTYVKVVLREMTKLVPSIESDKTVAFSSRLRFQKQLVEAFHALTGHTRRFEDTPTLHSLLRGSRTFLDAFAKKAMPAFTRHFKKESADILDVLSILQKGTRIVQQVCGHGKSGREERIMAVVPMVKKTLEGLLYQVKIMLAENNKAQDFWVGNLKHRALDGTEISSQIPVEHHSDSADESSNSQSQTKSKRKSKSKNAQTKTKVKSGEVLNKRKRRYRELSPDANAHDSSNDDDVSKRPRLSATQVVDSDEGMSDAEVKHEQMEEDEVESIFGKGERDELEDEQDD</sequence>
<dbReference type="SUPFAM" id="SSF48371">
    <property type="entry name" value="ARM repeat"/>
    <property type="match status" value="1"/>
</dbReference>
<dbReference type="OrthoDB" id="2154698at2759"/>
<dbReference type="GO" id="GO:0005634">
    <property type="term" value="C:nucleus"/>
    <property type="evidence" value="ECO:0007669"/>
    <property type="project" value="UniProtKB-SubCell"/>
</dbReference>
<dbReference type="OMA" id="QCIRGNT"/>
<feature type="region of interest" description="Disordered" evidence="6">
    <location>
        <begin position="107"/>
        <end position="129"/>
    </location>
</feature>
<keyword evidence="3" id="KW-0832">Ubl conjugation</keyword>
<evidence type="ECO:0000256" key="2">
    <source>
        <dbReference type="ARBA" id="ARBA00022499"/>
    </source>
</evidence>
<feature type="compositionally biased region" description="Polar residues" evidence="6">
    <location>
        <begin position="1178"/>
        <end position="1195"/>
    </location>
</feature>
<dbReference type="GO" id="GO:0070182">
    <property type="term" value="F:DNA polymerase binding"/>
    <property type="evidence" value="ECO:0007669"/>
    <property type="project" value="TreeGrafter"/>
</dbReference>
<feature type="region of interest" description="Disordered" evidence="6">
    <location>
        <begin position="1163"/>
        <end position="1197"/>
    </location>
</feature>
<feature type="region of interest" description="Disordered" evidence="6">
    <location>
        <begin position="333"/>
        <end position="352"/>
    </location>
</feature>
<evidence type="ECO:0000256" key="5">
    <source>
        <dbReference type="ARBA" id="ARBA00093456"/>
    </source>
</evidence>
<dbReference type="Pfam" id="PF14631">
    <property type="entry name" value="FancD2"/>
    <property type="match status" value="3"/>
</dbReference>
<dbReference type="PANTHER" id="PTHR32086">
    <property type="entry name" value="FANCONI ANEMIA GROUP D2 PROTEIN"/>
    <property type="match status" value="1"/>
</dbReference>